<dbReference type="InterPro" id="IPR044651">
    <property type="entry name" value="OTSB-like"/>
</dbReference>
<sequence>MLPHALERVPAWCRGWKESGRLVLLLDFDGTLAPIVERPEMAAMPAETRTALERLMAMPGVQAAVVSGRGLADVRERAAIPGIAYAGNHGMEIEGAGLHRMHPDAVSARPSLEAAARLIEPALAAIPGAFVEDKGMTLSIHFRQVPPERHDEVRDAVERVVRGDGGLHVTTGKMVIEVRPRVDWDKGKAVLFLLGHIRPPFNAPVLYLGDDRTDEDAFRALA</sequence>
<dbReference type="InterPro" id="IPR006379">
    <property type="entry name" value="HAD-SF_hydro_IIB"/>
</dbReference>
<proteinExistence type="inferred from homology"/>
<accession>A0A6J4MIL4</accession>
<dbReference type="AlphaFoldDB" id="A0A6J4MIL4"/>
<dbReference type="PANTHER" id="PTHR43768">
    <property type="entry name" value="TREHALOSE 6-PHOSPHATE PHOSPHATASE"/>
    <property type="match status" value="1"/>
</dbReference>
<dbReference type="Gene3D" id="3.40.50.1000">
    <property type="entry name" value="HAD superfamily/HAD-like"/>
    <property type="match status" value="1"/>
</dbReference>
<dbReference type="NCBIfam" id="TIGR00685">
    <property type="entry name" value="T6PP"/>
    <property type="match status" value="1"/>
</dbReference>
<dbReference type="Gene3D" id="3.30.70.1020">
    <property type="entry name" value="Trehalose-6-phosphate phosphatase related protein, domain 2"/>
    <property type="match status" value="1"/>
</dbReference>
<dbReference type="SUPFAM" id="SSF56784">
    <property type="entry name" value="HAD-like"/>
    <property type="match status" value="1"/>
</dbReference>
<dbReference type="Pfam" id="PF02358">
    <property type="entry name" value="Trehalose_PPase"/>
    <property type="match status" value="1"/>
</dbReference>
<evidence type="ECO:0000313" key="5">
    <source>
        <dbReference type="EMBL" id="CAA9360505.1"/>
    </source>
</evidence>
<evidence type="ECO:0000256" key="2">
    <source>
        <dbReference type="ARBA" id="ARBA00008770"/>
    </source>
</evidence>
<dbReference type="EC" id="3.1.3.12" evidence="4"/>
<dbReference type="GO" id="GO:0005992">
    <property type="term" value="P:trehalose biosynthetic process"/>
    <property type="evidence" value="ECO:0007669"/>
    <property type="project" value="UniProtKB-UniPathway"/>
</dbReference>
<feature type="non-terminal residue" evidence="5">
    <location>
        <position position="222"/>
    </location>
</feature>
<dbReference type="PANTHER" id="PTHR43768:SF3">
    <property type="entry name" value="TREHALOSE 6-PHOSPHATE PHOSPHATASE"/>
    <property type="match status" value="1"/>
</dbReference>
<name>A0A6J4MIL4_9BACT</name>
<dbReference type="InterPro" id="IPR036412">
    <property type="entry name" value="HAD-like_sf"/>
</dbReference>
<comment type="cofactor">
    <cofactor evidence="4">
        <name>Mg(2+)</name>
        <dbReference type="ChEBI" id="CHEBI:18420"/>
    </cofactor>
</comment>
<comment type="function">
    <text evidence="4">Removes the phosphate from trehalose 6-phosphate to produce free trehalose.</text>
</comment>
<reference evidence="5" key="1">
    <citation type="submission" date="2020-02" db="EMBL/GenBank/DDBJ databases">
        <authorList>
            <person name="Meier V. D."/>
        </authorList>
    </citation>
    <scope>NUCLEOTIDE SEQUENCE</scope>
    <source>
        <strain evidence="5">AVDCRST_MAG89</strain>
    </source>
</reference>
<evidence type="ECO:0000256" key="1">
    <source>
        <dbReference type="ARBA" id="ARBA00005199"/>
    </source>
</evidence>
<dbReference type="UniPathway" id="UPA00299"/>
<evidence type="ECO:0000256" key="4">
    <source>
        <dbReference type="RuleBase" id="RU361117"/>
    </source>
</evidence>
<organism evidence="5">
    <name type="scientific">uncultured Gemmatimonadota bacterium</name>
    <dbReference type="NCBI Taxonomy" id="203437"/>
    <lineage>
        <taxon>Bacteria</taxon>
        <taxon>Pseudomonadati</taxon>
        <taxon>Gemmatimonadota</taxon>
        <taxon>environmental samples</taxon>
    </lineage>
</organism>
<dbReference type="EMBL" id="CADCTV010000777">
    <property type="protein sequence ID" value="CAA9360505.1"/>
    <property type="molecule type" value="Genomic_DNA"/>
</dbReference>
<dbReference type="InterPro" id="IPR003337">
    <property type="entry name" value="Trehalose_PPase"/>
</dbReference>
<keyword evidence="4" id="KW-0479">Metal-binding</keyword>
<protein>
    <recommendedName>
        <fullName evidence="4">Trehalose 6-phosphate phosphatase</fullName>
        <ecNumber evidence="4">3.1.3.12</ecNumber>
    </recommendedName>
</protein>
<comment type="pathway">
    <text evidence="1 4">Glycan biosynthesis; trehalose biosynthesis.</text>
</comment>
<keyword evidence="4" id="KW-0460">Magnesium</keyword>
<dbReference type="CDD" id="cd01627">
    <property type="entry name" value="HAD_TPP"/>
    <property type="match status" value="1"/>
</dbReference>
<dbReference type="GO" id="GO:0046872">
    <property type="term" value="F:metal ion binding"/>
    <property type="evidence" value="ECO:0007669"/>
    <property type="project" value="UniProtKB-KW"/>
</dbReference>
<comment type="similarity">
    <text evidence="2 4">Belongs to the trehalose phosphatase family.</text>
</comment>
<dbReference type="InterPro" id="IPR023214">
    <property type="entry name" value="HAD_sf"/>
</dbReference>
<comment type="catalytic activity">
    <reaction evidence="4">
        <text>alpha,alpha-trehalose 6-phosphate + H2O = alpha,alpha-trehalose + phosphate</text>
        <dbReference type="Rhea" id="RHEA:23420"/>
        <dbReference type="ChEBI" id="CHEBI:15377"/>
        <dbReference type="ChEBI" id="CHEBI:16551"/>
        <dbReference type="ChEBI" id="CHEBI:43474"/>
        <dbReference type="ChEBI" id="CHEBI:58429"/>
        <dbReference type="EC" id="3.1.3.12"/>
    </reaction>
</comment>
<gene>
    <name evidence="5" type="ORF">AVDCRST_MAG89-3712</name>
</gene>
<dbReference type="GO" id="GO:0004805">
    <property type="term" value="F:trehalose-phosphatase activity"/>
    <property type="evidence" value="ECO:0007669"/>
    <property type="project" value="UniProtKB-EC"/>
</dbReference>
<dbReference type="NCBIfam" id="TIGR01484">
    <property type="entry name" value="HAD-SF-IIB"/>
    <property type="match status" value="1"/>
</dbReference>
<evidence type="ECO:0000256" key="3">
    <source>
        <dbReference type="ARBA" id="ARBA00022801"/>
    </source>
</evidence>
<keyword evidence="3 4" id="KW-0378">Hydrolase</keyword>